<dbReference type="EMBL" id="JAVIJC010000116">
    <property type="protein sequence ID" value="MDX8496748.1"/>
    <property type="molecule type" value="Genomic_DNA"/>
</dbReference>
<feature type="domain" description="Transposase IS116/IS110/IS902 C-terminal" evidence="2">
    <location>
        <begin position="213"/>
        <end position="291"/>
    </location>
</feature>
<accession>A0ABU4ZDV6</accession>
<name>A0ABU4ZDV6_9HYPH</name>
<proteinExistence type="predicted"/>
<keyword evidence="4" id="KW-1185">Reference proteome</keyword>
<evidence type="ECO:0000259" key="2">
    <source>
        <dbReference type="Pfam" id="PF02371"/>
    </source>
</evidence>
<dbReference type="InterPro" id="IPR003346">
    <property type="entry name" value="Transposase_20"/>
</dbReference>
<dbReference type="PANTHER" id="PTHR33055">
    <property type="entry name" value="TRANSPOSASE FOR INSERTION SEQUENCE ELEMENT IS1111A"/>
    <property type="match status" value="1"/>
</dbReference>
<dbReference type="PANTHER" id="PTHR33055:SF13">
    <property type="entry name" value="TRANSPOSASE"/>
    <property type="match status" value="1"/>
</dbReference>
<dbReference type="InterPro" id="IPR047650">
    <property type="entry name" value="Transpos_IS110"/>
</dbReference>
<evidence type="ECO:0000313" key="4">
    <source>
        <dbReference type="Proteomes" id="UP001271249"/>
    </source>
</evidence>
<evidence type="ECO:0000313" key="3">
    <source>
        <dbReference type="EMBL" id="MDX8496748.1"/>
    </source>
</evidence>
<dbReference type="Pfam" id="PF02371">
    <property type="entry name" value="Transposase_20"/>
    <property type="match status" value="1"/>
</dbReference>
<feature type="domain" description="Transposase IS110-like N-terminal" evidence="1">
    <location>
        <begin position="27"/>
        <end position="163"/>
    </location>
</feature>
<dbReference type="RefSeq" id="WP_320230400.1">
    <property type="nucleotide sequence ID" value="NZ_JAVIJC010000116.1"/>
</dbReference>
<sequence length="327" mass="35946">TPANNPKPFKDTTSMAFLHQQPQLCLGFDIAKNTITAADGAATRTIANQRRAIRALLKRYKHIDLVVCEPTGGYESLLLDECLRAGIACHRADTLKLKSFIRSFGTHGKSDPIDAGMLSAYGRERWEKLFLWQAPDSDEVRLRALVRRRQELIAFKGAEKCRAKAPCSRELAASFKAVIKAVEDQIRAIEVAIRELIANSSTLKHRAAICTAMDNLGPIMAAKLLANLPELGSMTRRKAAALAGVAPHPNDSGQRRGYRKIRGGRPDVRSMLYMPALCAAAGKGEFAAFYKRLRANGKKPMVAIAAVMRKIVVTLNARLRDAMIPQS</sequence>
<dbReference type="Pfam" id="PF01548">
    <property type="entry name" value="DEDD_Tnp_IS110"/>
    <property type="match status" value="1"/>
</dbReference>
<protein>
    <submittedName>
        <fullName evidence="3">Transposase</fullName>
    </submittedName>
</protein>
<evidence type="ECO:0000259" key="1">
    <source>
        <dbReference type="Pfam" id="PF01548"/>
    </source>
</evidence>
<organism evidence="3 4">
    <name type="scientific">Mesorhizobium captivum</name>
    <dbReference type="NCBI Taxonomy" id="3072319"/>
    <lineage>
        <taxon>Bacteria</taxon>
        <taxon>Pseudomonadati</taxon>
        <taxon>Pseudomonadota</taxon>
        <taxon>Alphaproteobacteria</taxon>
        <taxon>Hyphomicrobiales</taxon>
        <taxon>Phyllobacteriaceae</taxon>
        <taxon>Mesorhizobium</taxon>
    </lineage>
</organism>
<dbReference type="InterPro" id="IPR002525">
    <property type="entry name" value="Transp_IS110-like_N"/>
</dbReference>
<feature type="non-terminal residue" evidence="3">
    <location>
        <position position="1"/>
    </location>
</feature>
<comment type="caution">
    <text evidence="3">The sequence shown here is derived from an EMBL/GenBank/DDBJ whole genome shotgun (WGS) entry which is preliminary data.</text>
</comment>
<gene>
    <name evidence="3" type="ORF">RFN29_35270</name>
</gene>
<dbReference type="Proteomes" id="UP001271249">
    <property type="component" value="Unassembled WGS sequence"/>
</dbReference>
<reference evidence="3 4" key="1">
    <citation type="submission" date="2023-08" db="EMBL/GenBank/DDBJ databases">
        <title>Implementing the SeqCode for naming new Mesorhizobium species isolated from Vachellia karroo root nodules.</title>
        <authorList>
            <person name="Van Lill M."/>
        </authorList>
    </citation>
    <scope>NUCLEOTIDE SEQUENCE [LARGE SCALE GENOMIC DNA]</scope>
    <source>
        <strain evidence="3 4">VK22B</strain>
    </source>
</reference>